<organism evidence="2 3">
    <name type="scientific">Winogradskyella arenosi</name>
    <dbReference type="NCBI Taxonomy" id="533325"/>
    <lineage>
        <taxon>Bacteria</taxon>
        <taxon>Pseudomonadati</taxon>
        <taxon>Bacteroidota</taxon>
        <taxon>Flavobacteriia</taxon>
        <taxon>Flavobacteriales</taxon>
        <taxon>Flavobacteriaceae</taxon>
        <taxon>Winogradskyella</taxon>
    </lineage>
</organism>
<proteinExistence type="predicted"/>
<reference evidence="2 3" key="1">
    <citation type="submission" date="2018-07" db="EMBL/GenBank/DDBJ databases">
        <title>Genomic Encyclopedia of Type Strains, Phase III (KMG-III): the genomes of soil and plant-associated and newly described type strains.</title>
        <authorList>
            <person name="Whitman W."/>
        </authorList>
    </citation>
    <scope>NUCLEOTIDE SEQUENCE [LARGE SCALE GENOMIC DNA]</scope>
    <source>
        <strain evidence="2 3">CECT 7958</strain>
    </source>
</reference>
<dbReference type="InterPro" id="IPR016040">
    <property type="entry name" value="NAD(P)-bd_dom"/>
</dbReference>
<gene>
    <name evidence="2" type="ORF">DFQ08_10463</name>
</gene>
<dbReference type="Pfam" id="PF13460">
    <property type="entry name" value="NAD_binding_10"/>
    <property type="match status" value="1"/>
</dbReference>
<evidence type="ECO:0000313" key="2">
    <source>
        <dbReference type="EMBL" id="RCW90664.1"/>
    </source>
</evidence>
<feature type="domain" description="NAD(P)-binding" evidence="1">
    <location>
        <begin position="9"/>
        <end position="160"/>
    </location>
</feature>
<dbReference type="Gene3D" id="3.40.50.720">
    <property type="entry name" value="NAD(P)-binding Rossmann-like Domain"/>
    <property type="match status" value="1"/>
</dbReference>
<sequence>MGKTAIILGATGLTGSQLLQQLIKDPRYATIKLFSRSNVTSVTSPKVEQYIGDLLNLEQFRSDFTGDEVYCCIGTTKSKTPNKDLYKKIDFGIPVSAAKLAKENGIGSYAVVSAMGANANSAIFYNKVKGEMEAAVLAQNLDHTFILRPSLIGGDRKEARALEKFGLSLFKLISPLLIGPLKKYRIVEAEAIANAMIYMSNSSMAKNVIIRSDEINAIHKHN</sequence>
<dbReference type="AlphaFoldDB" id="A0A368ZC93"/>
<name>A0A368ZC93_9FLAO</name>
<dbReference type="RefSeq" id="WP_114310502.1">
    <property type="nucleotide sequence ID" value="NZ_QPJO01000004.1"/>
</dbReference>
<dbReference type="PANTHER" id="PTHR14097:SF7">
    <property type="entry name" value="OXIDOREDUCTASE HTATIP2"/>
    <property type="match status" value="1"/>
</dbReference>
<evidence type="ECO:0000259" key="1">
    <source>
        <dbReference type="Pfam" id="PF13460"/>
    </source>
</evidence>
<dbReference type="PANTHER" id="PTHR14097">
    <property type="entry name" value="OXIDOREDUCTASE HTATIP2"/>
    <property type="match status" value="1"/>
</dbReference>
<evidence type="ECO:0000313" key="3">
    <source>
        <dbReference type="Proteomes" id="UP000253436"/>
    </source>
</evidence>
<dbReference type="Proteomes" id="UP000253436">
    <property type="component" value="Unassembled WGS sequence"/>
</dbReference>
<protein>
    <submittedName>
        <fullName evidence="2">Putative NAD(P)-binding protein</fullName>
    </submittedName>
</protein>
<dbReference type="EMBL" id="QPJO01000004">
    <property type="protein sequence ID" value="RCW90664.1"/>
    <property type="molecule type" value="Genomic_DNA"/>
</dbReference>
<dbReference type="SUPFAM" id="SSF51735">
    <property type="entry name" value="NAD(P)-binding Rossmann-fold domains"/>
    <property type="match status" value="1"/>
</dbReference>
<accession>A0A368ZC93</accession>
<keyword evidence="3" id="KW-1185">Reference proteome</keyword>
<dbReference type="InterPro" id="IPR036291">
    <property type="entry name" value="NAD(P)-bd_dom_sf"/>
</dbReference>
<comment type="caution">
    <text evidence="2">The sequence shown here is derived from an EMBL/GenBank/DDBJ whole genome shotgun (WGS) entry which is preliminary data.</text>
</comment>
<dbReference type="OrthoDB" id="9798632at2"/>